<organism evidence="1 2">
    <name type="scientific">Catharanthus roseus</name>
    <name type="common">Madagascar periwinkle</name>
    <name type="synonym">Vinca rosea</name>
    <dbReference type="NCBI Taxonomy" id="4058"/>
    <lineage>
        <taxon>Eukaryota</taxon>
        <taxon>Viridiplantae</taxon>
        <taxon>Streptophyta</taxon>
        <taxon>Embryophyta</taxon>
        <taxon>Tracheophyta</taxon>
        <taxon>Spermatophyta</taxon>
        <taxon>Magnoliopsida</taxon>
        <taxon>eudicotyledons</taxon>
        <taxon>Gunneridae</taxon>
        <taxon>Pentapetalae</taxon>
        <taxon>asterids</taxon>
        <taxon>lamiids</taxon>
        <taxon>Gentianales</taxon>
        <taxon>Apocynaceae</taxon>
        <taxon>Rauvolfioideae</taxon>
        <taxon>Vinceae</taxon>
        <taxon>Catharanthinae</taxon>
        <taxon>Catharanthus</taxon>
    </lineage>
</organism>
<comment type="caution">
    <text evidence="1">The sequence shown here is derived from an EMBL/GenBank/DDBJ whole genome shotgun (WGS) entry which is preliminary data.</text>
</comment>
<dbReference type="Proteomes" id="UP001060085">
    <property type="component" value="Linkage Group LG08"/>
</dbReference>
<evidence type="ECO:0000313" key="1">
    <source>
        <dbReference type="EMBL" id="KAI5647229.1"/>
    </source>
</evidence>
<name>A0ACB9ZIS6_CATRO</name>
<protein>
    <submittedName>
        <fullName evidence="1">Uncharacterized protein</fullName>
    </submittedName>
</protein>
<sequence>MGDLYALDFDGVLCDSCGESSLSAVKAAKVRWPSLFTGVDSSMEEWIVEQMFIVRPVVETGYENLLLVRLLLEIRNPSIRKSSVAEGLTIDGILENWSKIKPIIMGEWDENRDALIDLFGKMRDDWMDNDLGTWIGANRFYPGVPDALKFASSKLYIVTTKQSRFADALLRELAGVTIPAERIYGLGTGPKVEVLKMLQKMPEHQGLRLHFVEDRLATLKNVIKEPELDSWNLYLGDWGYNTQKEREEAAGISRIQVLQLSDFSNKLK</sequence>
<gene>
    <name evidence="1" type="ORF">M9H77_33234</name>
</gene>
<proteinExistence type="predicted"/>
<dbReference type="EMBL" id="CM044708">
    <property type="protein sequence ID" value="KAI5647229.1"/>
    <property type="molecule type" value="Genomic_DNA"/>
</dbReference>
<accession>A0ACB9ZIS6</accession>
<keyword evidence="2" id="KW-1185">Reference proteome</keyword>
<evidence type="ECO:0000313" key="2">
    <source>
        <dbReference type="Proteomes" id="UP001060085"/>
    </source>
</evidence>
<reference evidence="2" key="1">
    <citation type="journal article" date="2023" name="Nat. Plants">
        <title>Single-cell RNA sequencing provides a high-resolution roadmap for understanding the multicellular compartmentation of specialized metabolism.</title>
        <authorList>
            <person name="Sun S."/>
            <person name="Shen X."/>
            <person name="Li Y."/>
            <person name="Li Y."/>
            <person name="Wang S."/>
            <person name="Li R."/>
            <person name="Zhang H."/>
            <person name="Shen G."/>
            <person name="Guo B."/>
            <person name="Wei J."/>
            <person name="Xu J."/>
            <person name="St-Pierre B."/>
            <person name="Chen S."/>
            <person name="Sun C."/>
        </authorList>
    </citation>
    <scope>NUCLEOTIDE SEQUENCE [LARGE SCALE GENOMIC DNA]</scope>
</reference>